<reference evidence="2" key="1">
    <citation type="submission" date="2023-06" db="EMBL/GenBank/DDBJ databases">
        <title>Genome-scale phylogeny and comparative genomics of the fungal order Sordariales.</title>
        <authorList>
            <consortium name="Lawrence Berkeley National Laboratory"/>
            <person name="Hensen N."/>
            <person name="Bonometti L."/>
            <person name="Westerberg I."/>
            <person name="Brannstrom I.O."/>
            <person name="Guillou S."/>
            <person name="Cros-Aarteil S."/>
            <person name="Calhoun S."/>
            <person name="Haridas S."/>
            <person name="Kuo A."/>
            <person name="Mondo S."/>
            <person name="Pangilinan J."/>
            <person name="Riley R."/>
            <person name="Labutti K."/>
            <person name="Andreopoulos B."/>
            <person name="Lipzen A."/>
            <person name="Chen C."/>
            <person name="Yanf M."/>
            <person name="Daum C."/>
            <person name="Ng V."/>
            <person name="Clum A."/>
            <person name="Steindorff A."/>
            <person name="Ohm R."/>
            <person name="Martin F."/>
            <person name="Silar P."/>
            <person name="Natvig D."/>
            <person name="Lalanne C."/>
            <person name="Gautier V."/>
            <person name="Ament-Velasquez S.L."/>
            <person name="Kruys A."/>
            <person name="Hutchinson M.I."/>
            <person name="Powell A.J."/>
            <person name="Barry K."/>
            <person name="Miller A.N."/>
            <person name="Grigoriev I.V."/>
            <person name="Debuchy R."/>
            <person name="Gladieux P."/>
            <person name="Thoren M.H."/>
            <person name="Johannesson H."/>
        </authorList>
    </citation>
    <scope>NUCLEOTIDE SEQUENCE</scope>
    <source>
        <strain evidence="2">CBS 540.89</strain>
    </source>
</reference>
<feature type="region of interest" description="Disordered" evidence="1">
    <location>
        <begin position="1"/>
        <end position="35"/>
    </location>
</feature>
<protein>
    <submittedName>
        <fullName evidence="2">Uncharacterized protein</fullName>
    </submittedName>
</protein>
<dbReference type="Proteomes" id="UP001172159">
    <property type="component" value="Unassembled WGS sequence"/>
</dbReference>
<organism evidence="2 3">
    <name type="scientific">Apiosordaria backusii</name>
    <dbReference type="NCBI Taxonomy" id="314023"/>
    <lineage>
        <taxon>Eukaryota</taxon>
        <taxon>Fungi</taxon>
        <taxon>Dikarya</taxon>
        <taxon>Ascomycota</taxon>
        <taxon>Pezizomycotina</taxon>
        <taxon>Sordariomycetes</taxon>
        <taxon>Sordariomycetidae</taxon>
        <taxon>Sordariales</taxon>
        <taxon>Lasiosphaeriaceae</taxon>
        <taxon>Apiosordaria</taxon>
    </lineage>
</organism>
<feature type="compositionally biased region" description="Polar residues" evidence="1">
    <location>
        <begin position="16"/>
        <end position="32"/>
    </location>
</feature>
<accession>A0AA40EDQ0</accession>
<name>A0AA40EDQ0_9PEZI</name>
<comment type="caution">
    <text evidence="2">The sequence shown here is derived from an EMBL/GenBank/DDBJ whole genome shotgun (WGS) entry which is preliminary data.</text>
</comment>
<dbReference type="AlphaFoldDB" id="A0AA40EDQ0"/>
<keyword evidence="3" id="KW-1185">Reference proteome</keyword>
<evidence type="ECO:0000256" key="1">
    <source>
        <dbReference type="SAM" id="MobiDB-lite"/>
    </source>
</evidence>
<dbReference type="EMBL" id="JAUKTV010000006">
    <property type="protein sequence ID" value="KAK0736145.1"/>
    <property type="molecule type" value="Genomic_DNA"/>
</dbReference>
<gene>
    <name evidence="2" type="ORF">B0T21DRAFT_411341</name>
</gene>
<proteinExistence type="predicted"/>
<evidence type="ECO:0000313" key="2">
    <source>
        <dbReference type="EMBL" id="KAK0736145.1"/>
    </source>
</evidence>
<evidence type="ECO:0000313" key="3">
    <source>
        <dbReference type="Proteomes" id="UP001172159"/>
    </source>
</evidence>
<sequence>MGSSFSILKEDVDASPDNTNNVQSGQLHQNVNGEGLPRMPQIQALIETSGQLTYAQQMEIKGKHAVSSHPPLSVGNTMVASGPLLTKLSSTNYSLPHFQTGTQYSTGQAKSACTTNGQVAFLENERHFTGFGRKEARKEKRLHMCTSSFPPDTVEWWKVVALCLLTLGTGPSSGQV</sequence>